<evidence type="ECO:0000313" key="2">
    <source>
        <dbReference type="EMBL" id="CAA9244128.1"/>
    </source>
</evidence>
<dbReference type="EC" id="3.1.4.46" evidence="2"/>
<keyword evidence="2" id="KW-0378">Hydrolase</keyword>
<protein>
    <submittedName>
        <fullName evidence="2">Glycerophosphoryl diester phosphodiesterase</fullName>
        <ecNumber evidence="2">3.1.4.46</ecNumber>
    </submittedName>
</protein>
<accession>A0A6J4I6P0</accession>
<feature type="compositionally biased region" description="Basic and acidic residues" evidence="1">
    <location>
        <begin position="288"/>
        <end position="299"/>
    </location>
</feature>
<sequence>GRRRRRRPPGPRPAGGRAGRRRPAPTGGRPRRGVDRRPAGHRSPGCLGLPTRAHARLLRARGPHGCRLHRARRRQHQGRRARRPPRERDLRDDGHRRPAGVRRPPGHEGHRRRARDRLVHRGPHARRAAHPAGGRAPARRPRGEHPLQRPLPGADPRRGPRAEGAALPRAGPGGRRLRRDQAPHLLRPGRPVPGGAAAGRPGAGAPGPAELPGVHPVVRDLEPQGAGRRGRPGAPGAAAVGDRCALRPGGDGRPGDLRDPLERRGPAGDRDVRRRCGTGEGPGHPAQPRRDAGRADQPGRRRARRAAAGAPVHLPERERLPAVGAPRGGRAGRLRPGAGRARRVLGGRDRRDVQRQPRHRRPLPRAGADRRGAGRL</sequence>
<feature type="compositionally biased region" description="Basic residues" evidence="1">
    <location>
        <begin position="109"/>
        <end position="129"/>
    </location>
</feature>
<dbReference type="GO" id="GO:0008889">
    <property type="term" value="F:glycerophosphodiester phosphodiesterase activity"/>
    <property type="evidence" value="ECO:0007669"/>
    <property type="project" value="UniProtKB-EC"/>
</dbReference>
<feature type="compositionally biased region" description="Basic and acidic residues" evidence="1">
    <location>
        <begin position="253"/>
        <end position="274"/>
    </location>
</feature>
<dbReference type="EMBL" id="CADCTN010000123">
    <property type="protein sequence ID" value="CAA9244128.1"/>
    <property type="molecule type" value="Genomic_DNA"/>
</dbReference>
<feature type="compositionally biased region" description="Basic and acidic residues" evidence="1">
    <location>
        <begin position="367"/>
        <end position="376"/>
    </location>
</feature>
<dbReference type="AlphaFoldDB" id="A0A6J4I6P0"/>
<feature type="compositionally biased region" description="Basic and acidic residues" evidence="1">
    <location>
        <begin position="346"/>
        <end position="355"/>
    </location>
</feature>
<evidence type="ECO:0000256" key="1">
    <source>
        <dbReference type="SAM" id="MobiDB-lite"/>
    </source>
</evidence>
<reference evidence="2" key="1">
    <citation type="submission" date="2020-02" db="EMBL/GenBank/DDBJ databases">
        <authorList>
            <person name="Meier V. D."/>
        </authorList>
    </citation>
    <scope>NUCLEOTIDE SEQUENCE</scope>
    <source>
        <strain evidence="2">AVDCRST_MAG52</strain>
    </source>
</reference>
<proteinExistence type="predicted"/>
<feature type="non-terminal residue" evidence="2">
    <location>
        <position position="1"/>
    </location>
</feature>
<feature type="compositionally biased region" description="Basic residues" evidence="1">
    <location>
        <begin position="53"/>
        <end position="83"/>
    </location>
</feature>
<gene>
    <name evidence="2" type="ORF">AVDCRST_MAG52-1738</name>
</gene>
<feature type="non-terminal residue" evidence="2">
    <location>
        <position position="376"/>
    </location>
</feature>
<name>A0A6J4I6P0_9ACTN</name>
<organism evidence="2">
    <name type="scientific">uncultured Blastococcus sp</name>
    <dbReference type="NCBI Taxonomy" id="217144"/>
    <lineage>
        <taxon>Bacteria</taxon>
        <taxon>Bacillati</taxon>
        <taxon>Actinomycetota</taxon>
        <taxon>Actinomycetes</taxon>
        <taxon>Geodermatophilales</taxon>
        <taxon>Geodermatophilaceae</taxon>
        <taxon>Blastococcus</taxon>
        <taxon>environmental samples</taxon>
    </lineage>
</organism>
<feature type="compositionally biased region" description="Basic and acidic residues" evidence="1">
    <location>
        <begin position="84"/>
        <end position="96"/>
    </location>
</feature>
<feature type="region of interest" description="Disordered" evidence="1">
    <location>
        <begin position="1"/>
        <end position="376"/>
    </location>
</feature>